<reference evidence="1" key="1">
    <citation type="journal article" date="2018" name="Sci. Rep.">
        <title>Characterisation of pathogen-specific regions and novel effector candidates in Fusarium oxysporum f. sp. cepae.</title>
        <authorList>
            <person name="Armitage A.D."/>
            <person name="Taylor A."/>
            <person name="Sobczyk M.K."/>
            <person name="Baxter L."/>
            <person name="Greenfield B.P."/>
            <person name="Bates H.J."/>
            <person name="Wilson F."/>
            <person name="Jackson A.C."/>
            <person name="Ott S."/>
            <person name="Harrison R.J."/>
            <person name="Clarkson J.P."/>
        </authorList>
    </citation>
    <scope>NUCLEOTIDE SEQUENCE [LARGE SCALE GENOMIC DNA]</scope>
    <source>
        <strain evidence="1">FoC_Fus2</strain>
    </source>
</reference>
<comment type="caution">
    <text evidence="1">The sequence shown here is derived from an EMBL/GenBank/DDBJ whole genome shotgun (WGS) entry which is preliminary data.</text>
</comment>
<dbReference type="Proteomes" id="UP000270866">
    <property type="component" value="Chromosome 4"/>
</dbReference>
<evidence type="ECO:0000313" key="1">
    <source>
        <dbReference type="EMBL" id="RKK24511.1"/>
    </source>
</evidence>
<proteinExistence type="predicted"/>
<name>A0A3L6NZC0_FUSOX</name>
<gene>
    <name evidence="1" type="ORF">BFJ65_g2447</name>
</gene>
<sequence length="57" mass="6480">MEISKVASAGWIRFGQGLGVLRREDVKETIPRSWTGKNGSQEFGTLRHFRQMRESGT</sequence>
<dbReference type="AlphaFoldDB" id="A0A3L6NZC0"/>
<dbReference type="EMBL" id="MRCU01000002">
    <property type="protein sequence ID" value="RKK24511.1"/>
    <property type="molecule type" value="Genomic_DNA"/>
</dbReference>
<organism evidence="1">
    <name type="scientific">Fusarium oxysporum f. sp. cepae</name>
    <dbReference type="NCBI Taxonomy" id="396571"/>
    <lineage>
        <taxon>Eukaryota</taxon>
        <taxon>Fungi</taxon>
        <taxon>Dikarya</taxon>
        <taxon>Ascomycota</taxon>
        <taxon>Pezizomycotina</taxon>
        <taxon>Sordariomycetes</taxon>
        <taxon>Hypocreomycetidae</taxon>
        <taxon>Hypocreales</taxon>
        <taxon>Nectriaceae</taxon>
        <taxon>Fusarium</taxon>
        <taxon>Fusarium oxysporum species complex</taxon>
    </lineage>
</organism>
<accession>A0A3L6NZC0</accession>
<protein>
    <submittedName>
        <fullName evidence="1">Uncharacterized protein</fullName>
    </submittedName>
</protein>